<dbReference type="OrthoDB" id="7840294at2"/>
<dbReference type="InterPro" id="IPR027417">
    <property type="entry name" value="P-loop_NTPase"/>
</dbReference>
<organism evidence="1 2">
    <name type="scientific">Pseudoruegeria aquimaris</name>
    <dbReference type="NCBI Taxonomy" id="393663"/>
    <lineage>
        <taxon>Bacteria</taxon>
        <taxon>Pseudomonadati</taxon>
        <taxon>Pseudomonadota</taxon>
        <taxon>Alphaproteobacteria</taxon>
        <taxon>Rhodobacterales</taxon>
        <taxon>Roseobacteraceae</taxon>
        <taxon>Pseudoruegeria</taxon>
    </lineage>
</organism>
<proteinExistence type="predicted"/>
<sequence length="265" mass="30200">MTTEPRPAFKVMGERNSGTNLLHKMLATQFDVQLYPTSSGLSERQRRALPGLASRWSSPRAAKEAIQDHNHFAELAENGGWKHAAASERLRREFAAPKSVRIVFLLRHPVSWSRSMHQNPFHGLARVPRAYAEFIRAPWLTVARDGFEQRLFESPLHLLRAKAESYLAYAAEDPSACILRYEDLVLDPEAAFRRIGAWEARRVDRPRLPEKSARAFGRNPLSREGYEAKVRDTGYHSLDAADRDHFRSVLEGSPLLELYPMTEAL</sequence>
<name>A0A1Y5SW39_9RHOB</name>
<accession>A0A1Y5SW39</accession>
<evidence type="ECO:0008006" key="3">
    <source>
        <dbReference type="Google" id="ProtNLM"/>
    </source>
</evidence>
<dbReference type="Proteomes" id="UP000193409">
    <property type="component" value="Unassembled WGS sequence"/>
</dbReference>
<dbReference type="AlphaFoldDB" id="A0A1Y5SW39"/>
<dbReference type="EMBL" id="FWFQ01000016">
    <property type="protein sequence ID" value="SLN46363.1"/>
    <property type="molecule type" value="Genomic_DNA"/>
</dbReference>
<gene>
    <name evidence="1" type="ORF">PSA7680_02378</name>
</gene>
<keyword evidence="2" id="KW-1185">Reference proteome</keyword>
<evidence type="ECO:0000313" key="1">
    <source>
        <dbReference type="EMBL" id="SLN46363.1"/>
    </source>
</evidence>
<protein>
    <recommendedName>
        <fullName evidence="3">Sulfotransferase family protein</fullName>
    </recommendedName>
</protein>
<dbReference type="Gene3D" id="3.40.50.300">
    <property type="entry name" value="P-loop containing nucleotide triphosphate hydrolases"/>
    <property type="match status" value="1"/>
</dbReference>
<dbReference type="SUPFAM" id="SSF52540">
    <property type="entry name" value="P-loop containing nucleoside triphosphate hydrolases"/>
    <property type="match status" value="1"/>
</dbReference>
<dbReference type="RefSeq" id="WP_085868931.1">
    <property type="nucleotide sequence ID" value="NZ_FWFQ01000016.1"/>
</dbReference>
<evidence type="ECO:0000313" key="2">
    <source>
        <dbReference type="Proteomes" id="UP000193409"/>
    </source>
</evidence>
<reference evidence="1 2" key="1">
    <citation type="submission" date="2017-03" db="EMBL/GenBank/DDBJ databases">
        <authorList>
            <person name="Afonso C.L."/>
            <person name="Miller P.J."/>
            <person name="Scott M.A."/>
            <person name="Spackman E."/>
            <person name="Goraichik I."/>
            <person name="Dimitrov K.M."/>
            <person name="Suarez D.L."/>
            <person name="Swayne D.E."/>
        </authorList>
    </citation>
    <scope>NUCLEOTIDE SEQUENCE [LARGE SCALE GENOMIC DNA]</scope>
    <source>
        <strain evidence="1 2">CECT 7680</strain>
    </source>
</reference>